<dbReference type="InterPro" id="IPR007484">
    <property type="entry name" value="Peptidase_M28"/>
</dbReference>
<gene>
    <name evidence="9" type="ORF">Lmor_1689</name>
    <name evidence="10" type="ORF">NCTC12239_02969</name>
</gene>
<dbReference type="RefSeq" id="WP_238584737.1">
    <property type="nucleotide sequence ID" value="NZ_CAAAJG010000012.1"/>
</dbReference>
<dbReference type="EMBL" id="UGOG01000001">
    <property type="protein sequence ID" value="STX64008.1"/>
    <property type="molecule type" value="Genomic_DNA"/>
</dbReference>
<evidence type="ECO:0000313" key="11">
    <source>
        <dbReference type="Proteomes" id="UP000054985"/>
    </source>
</evidence>
<dbReference type="SUPFAM" id="SSF53187">
    <property type="entry name" value="Zn-dependent exopeptidases"/>
    <property type="match status" value="1"/>
</dbReference>
<dbReference type="GO" id="GO:0008235">
    <property type="term" value="F:metalloexopeptidase activity"/>
    <property type="evidence" value="ECO:0007669"/>
    <property type="project" value="InterPro"/>
</dbReference>
<keyword evidence="3" id="KW-0479">Metal-binding</keyword>
<keyword evidence="6" id="KW-0862">Zinc</keyword>
<sequence length="324" mass="36124">MRQFILSIAASLVFVSNPIFAEFQSSQEESVVTQSREADKTQHNHFEINHTKEVNTALKAVVPDNIWLTLNHLTSYTNRSATKDTGVEAANWLKATFNAMALEYGRTDTETYFVKAGWYKQPSLVTVIGKNIKAPAIIIGAHMDTPDGRMPGADDGSGSATIMEAARVLLASKLTFKRPIYIIWYAAGTRNLAGSRYVVEYFQEKSIPVHAAIQFDMTGYRANPDDPTMWVYTDYTDKNLSRYIAQLISTYIHVPVDYSSCGYECSDHASWNEEGISTAFSSESDFEARNPHIHSSSDTMDFLNLNHMTNFAKLAVALALELAS</sequence>
<evidence type="ECO:0000313" key="9">
    <source>
        <dbReference type="EMBL" id="KTD34292.1"/>
    </source>
</evidence>
<evidence type="ECO:0000313" key="10">
    <source>
        <dbReference type="EMBL" id="STX64008.1"/>
    </source>
</evidence>
<dbReference type="InterPro" id="IPR045175">
    <property type="entry name" value="M28_fam"/>
</dbReference>
<dbReference type="Pfam" id="PF04389">
    <property type="entry name" value="Peptidase_M28"/>
    <property type="match status" value="1"/>
</dbReference>
<dbReference type="Proteomes" id="UP000054985">
    <property type="component" value="Unassembled WGS sequence"/>
</dbReference>
<evidence type="ECO:0000256" key="3">
    <source>
        <dbReference type="ARBA" id="ARBA00022723"/>
    </source>
</evidence>
<dbReference type="EC" id="3.4.11.10" evidence="10"/>
<feature type="domain" description="Peptidase M28" evidence="8">
    <location>
        <begin position="130"/>
        <end position="318"/>
    </location>
</feature>
<evidence type="ECO:0000313" key="12">
    <source>
        <dbReference type="Proteomes" id="UP000254040"/>
    </source>
</evidence>
<feature type="signal peptide" evidence="7">
    <location>
        <begin position="1"/>
        <end position="21"/>
    </location>
</feature>
<keyword evidence="11" id="KW-1185">Reference proteome</keyword>
<protein>
    <submittedName>
        <fullName evidence="10">Aminopeptidase</fullName>
        <ecNumber evidence="10">3.4.11.10</ecNumber>
    </submittedName>
</protein>
<dbReference type="GO" id="GO:0046872">
    <property type="term" value="F:metal ion binding"/>
    <property type="evidence" value="ECO:0007669"/>
    <property type="project" value="UniProtKB-KW"/>
</dbReference>
<evidence type="ECO:0000256" key="4">
    <source>
        <dbReference type="ARBA" id="ARBA00022729"/>
    </source>
</evidence>
<keyword evidence="5 10" id="KW-0378">Hydrolase</keyword>
<dbReference type="Gene3D" id="3.40.630.10">
    <property type="entry name" value="Zn peptidases"/>
    <property type="match status" value="1"/>
</dbReference>
<proteinExistence type="predicted"/>
<feature type="chain" id="PRO_5016886629" evidence="7">
    <location>
        <begin position="22"/>
        <end position="324"/>
    </location>
</feature>
<name>A0A378K331_9GAMM</name>
<reference evidence="9 11" key="1">
    <citation type="submission" date="2015-11" db="EMBL/GenBank/DDBJ databases">
        <title>Genomic analysis of 38 Legionella species identifies large and diverse effector repertoires.</title>
        <authorList>
            <person name="Burstein D."/>
            <person name="Amaro F."/>
            <person name="Zusman T."/>
            <person name="Lifshitz Z."/>
            <person name="Cohen O."/>
            <person name="Gilbert J.A."/>
            <person name="Pupko T."/>
            <person name="Shuman H.A."/>
            <person name="Segal G."/>
        </authorList>
    </citation>
    <scope>NUCLEOTIDE SEQUENCE [LARGE SCALE GENOMIC DNA]</scope>
    <source>
        <strain evidence="9 11">ATCC 43877</strain>
    </source>
</reference>
<dbReference type="STRING" id="39962.Lmor_1689"/>
<accession>A0A378K331</accession>
<dbReference type="GO" id="GO:0006508">
    <property type="term" value="P:proteolysis"/>
    <property type="evidence" value="ECO:0007669"/>
    <property type="project" value="UniProtKB-KW"/>
</dbReference>
<evidence type="ECO:0000256" key="2">
    <source>
        <dbReference type="ARBA" id="ARBA00022670"/>
    </source>
</evidence>
<organism evidence="10 12">
    <name type="scientific">Legionella moravica</name>
    <dbReference type="NCBI Taxonomy" id="39962"/>
    <lineage>
        <taxon>Bacteria</taxon>
        <taxon>Pseudomonadati</taxon>
        <taxon>Pseudomonadota</taxon>
        <taxon>Gammaproteobacteria</taxon>
        <taxon>Legionellales</taxon>
        <taxon>Legionellaceae</taxon>
        <taxon>Legionella</taxon>
    </lineage>
</organism>
<keyword evidence="4 7" id="KW-0732">Signal</keyword>
<reference evidence="10 12" key="2">
    <citation type="submission" date="2018-06" db="EMBL/GenBank/DDBJ databases">
        <authorList>
            <consortium name="Pathogen Informatics"/>
            <person name="Doyle S."/>
        </authorList>
    </citation>
    <scope>NUCLEOTIDE SEQUENCE [LARGE SCALE GENOMIC DNA]</scope>
    <source>
        <strain evidence="10 12">NCTC12239</strain>
    </source>
</reference>
<evidence type="ECO:0000256" key="5">
    <source>
        <dbReference type="ARBA" id="ARBA00022801"/>
    </source>
</evidence>
<dbReference type="PANTHER" id="PTHR12147">
    <property type="entry name" value="METALLOPEPTIDASE M28 FAMILY MEMBER"/>
    <property type="match status" value="1"/>
</dbReference>
<dbReference type="GO" id="GO:0004177">
    <property type="term" value="F:aminopeptidase activity"/>
    <property type="evidence" value="ECO:0007669"/>
    <property type="project" value="UniProtKB-KW"/>
</dbReference>
<dbReference type="Proteomes" id="UP000254040">
    <property type="component" value="Unassembled WGS sequence"/>
</dbReference>
<evidence type="ECO:0000259" key="8">
    <source>
        <dbReference type="Pfam" id="PF04389"/>
    </source>
</evidence>
<evidence type="ECO:0000256" key="6">
    <source>
        <dbReference type="ARBA" id="ARBA00022833"/>
    </source>
</evidence>
<evidence type="ECO:0000256" key="7">
    <source>
        <dbReference type="SAM" id="SignalP"/>
    </source>
</evidence>
<keyword evidence="2" id="KW-0645">Protease</keyword>
<dbReference type="PANTHER" id="PTHR12147:SF56">
    <property type="entry name" value="AMINOPEPTIDASE YDR415C-RELATED"/>
    <property type="match status" value="1"/>
</dbReference>
<dbReference type="AlphaFoldDB" id="A0A378K331"/>
<dbReference type="EMBL" id="LNYN01000020">
    <property type="protein sequence ID" value="KTD34292.1"/>
    <property type="molecule type" value="Genomic_DNA"/>
</dbReference>
<evidence type="ECO:0000256" key="1">
    <source>
        <dbReference type="ARBA" id="ARBA00022438"/>
    </source>
</evidence>
<keyword evidence="1 10" id="KW-0031">Aminopeptidase</keyword>